<protein>
    <submittedName>
        <fullName evidence="1">Uncharacterized protein</fullName>
    </submittedName>
</protein>
<dbReference type="EMBL" id="CM009751">
    <property type="protein sequence ID" value="PUZ67632.1"/>
    <property type="molecule type" value="Genomic_DNA"/>
</dbReference>
<keyword evidence="2" id="KW-1185">Reference proteome</keyword>
<proteinExistence type="predicted"/>
<accession>A0A2T7EIG5</accession>
<dbReference type="Proteomes" id="UP000244336">
    <property type="component" value="Chromosome 3"/>
</dbReference>
<evidence type="ECO:0000313" key="2">
    <source>
        <dbReference type="Proteomes" id="UP000244336"/>
    </source>
</evidence>
<sequence>MSHGTMAAPLLRQAWSQLSQPCYVHREHISHFRHPANTLLEMYVQNGHLSIWAN</sequence>
<gene>
    <name evidence="1" type="ORF">GQ55_3G451700</name>
</gene>
<dbReference type="Gramene" id="PUZ67632">
    <property type="protein sequence ID" value="PUZ67632"/>
    <property type="gene ID" value="GQ55_3G451700"/>
</dbReference>
<evidence type="ECO:0000313" key="1">
    <source>
        <dbReference type="EMBL" id="PUZ67632.1"/>
    </source>
</evidence>
<reference evidence="1 2" key="1">
    <citation type="submission" date="2018-04" db="EMBL/GenBank/DDBJ databases">
        <title>WGS assembly of Panicum hallii var. hallii HAL2.</title>
        <authorList>
            <person name="Lovell J."/>
            <person name="Jenkins J."/>
            <person name="Lowry D."/>
            <person name="Mamidi S."/>
            <person name="Sreedasyam A."/>
            <person name="Weng X."/>
            <person name="Barry K."/>
            <person name="Bonette J."/>
            <person name="Campitelli B."/>
            <person name="Daum C."/>
            <person name="Gordon S."/>
            <person name="Gould B."/>
            <person name="Lipzen A."/>
            <person name="MacQueen A."/>
            <person name="Palacio-Mejia J."/>
            <person name="Plott C."/>
            <person name="Shakirov E."/>
            <person name="Shu S."/>
            <person name="Yoshinaga Y."/>
            <person name="Zane M."/>
            <person name="Rokhsar D."/>
            <person name="Grimwood J."/>
            <person name="Schmutz J."/>
            <person name="Juenger T."/>
        </authorList>
    </citation>
    <scope>NUCLEOTIDE SEQUENCE [LARGE SCALE GENOMIC DNA]</scope>
    <source>
        <strain evidence="2">cv. HAL2</strain>
    </source>
</reference>
<dbReference type="AlphaFoldDB" id="A0A2T7EIG5"/>
<name>A0A2T7EIG5_9POAL</name>
<organism evidence="1 2">
    <name type="scientific">Panicum hallii var. hallii</name>
    <dbReference type="NCBI Taxonomy" id="1504633"/>
    <lineage>
        <taxon>Eukaryota</taxon>
        <taxon>Viridiplantae</taxon>
        <taxon>Streptophyta</taxon>
        <taxon>Embryophyta</taxon>
        <taxon>Tracheophyta</taxon>
        <taxon>Spermatophyta</taxon>
        <taxon>Magnoliopsida</taxon>
        <taxon>Liliopsida</taxon>
        <taxon>Poales</taxon>
        <taxon>Poaceae</taxon>
        <taxon>PACMAD clade</taxon>
        <taxon>Panicoideae</taxon>
        <taxon>Panicodae</taxon>
        <taxon>Paniceae</taxon>
        <taxon>Panicinae</taxon>
        <taxon>Panicum</taxon>
        <taxon>Panicum sect. Panicum</taxon>
    </lineage>
</organism>